<dbReference type="SUPFAM" id="SSF53756">
    <property type="entry name" value="UDP-Glycosyltransferase/glycogen phosphorylase"/>
    <property type="match status" value="1"/>
</dbReference>
<evidence type="ECO:0000259" key="1">
    <source>
        <dbReference type="Pfam" id="PF00534"/>
    </source>
</evidence>
<organism evidence="3">
    <name type="scientific">hydrothermal vent metagenome</name>
    <dbReference type="NCBI Taxonomy" id="652676"/>
    <lineage>
        <taxon>unclassified sequences</taxon>
        <taxon>metagenomes</taxon>
        <taxon>ecological metagenomes</taxon>
    </lineage>
</organism>
<dbReference type="Gene3D" id="3.40.50.2000">
    <property type="entry name" value="Glycogen Phosphorylase B"/>
    <property type="match status" value="2"/>
</dbReference>
<gene>
    <name evidence="3" type="ORF">MNBD_PLANCTO02-302</name>
</gene>
<dbReference type="InterPro" id="IPR050194">
    <property type="entry name" value="Glycosyltransferase_grp1"/>
</dbReference>
<accession>A0A3B1DJ21</accession>
<dbReference type="PANTHER" id="PTHR45947">
    <property type="entry name" value="SULFOQUINOVOSYL TRANSFERASE SQD2"/>
    <property type="match status" value="1"/>
</dbReference>
<feature type="domain" description="Glycosyl transferase family 1" evidence="1">
    <location>
        <begin position="188"/>
        <end position="340"/>
    </location>
</feature>
<evidence type="ECO:0000313" key="3">
    <source>
        <dbReference type="EMBL" id="VAX42746.1"/>
    </source>
</evidence>
<dbReference type="Pfam" id="PF00534">
    <property type="entry name" value="Glycos_transf_1"/>
    <property type="match status" value="1"/>
</dbReference>
<sequence>MKIALVKRRFSLRHGGSERYCVNLSRQLQQAGHKVTIIGETIDEELQNEVSFVPVCPNRLTSWTSNRSFAEQCGKAAKQGKYDITYGIGRSFGLDAVRVTERLQSHWVRVHYRHPVKQMLQRLNPRHRTLIDLERTIYQSKNVRRIVTQSQLDKKLVSEYYNIPEEKIQIIYNGVDTTLFNPSLKSERNKLRDELNICQDAPLIIFASMDFEGKGLRSILNAIKKAKHSKTHLLVLGTGPEIKFKGIAKELGVGHRIVFAGRRNDIQRCYGAGDLFLLPTAYEPFPNVNLEAMACGLPVVTTLTAGGADIIQEKKNGYLISNVNAVDEMTYCIDHFFSLSDTQHAKMSANCWDVAQKMTLQKNVQQTVALFQEVLDEKNRCSLHV</sequence>
<proteinExistence type="predicted"/>
<protein>
    <submittedName>
        <fullName evidence="3">Glycosyl transferase, group 1</fullName>
    </submittedName>
</protein>
<dbReference type="Pfam" id="PF13439">
    <property type="entry name" value="Glyco_transf_4"/>
    <property type="match status" value="1"/>
</dbReference>
<dbReference type="InterPro" id="IPR028098">
    <property type="entry name" value="Glyco_trans_4-like_N"/>
</dbReference>
<dbReference type="EMBL" id="UOGL01000686">
    <property type="protein sequence ID" value="VAX42746.1"/>
    <property type="molecule type" value="Genomic_DNA"/>
</dbReference>
<dbReference type="PANTHER" id="PTHR45947:SF3">
    <property type="entry name" value="SULFOQUINOVOSYL TRANSFERASE SQD2"/>
    <property type="match status" value="1"/>
</dbReference>
<keyword evidence="3" id="KW-0808">Transferase</keyword>
<dbReference type="InterPro" id="IPR001296">
    <property type="entry name" value="Glyco_trans_1"/>
</dbReference>
<dbReference type="CDD" id="cd03801">
    <property type="entry name" value="GT4_PimA-like"/>
    <property type="match status" value="1"/>
</dbReference>
<dbReference type="AlphaFoldDB" id="A0A3B1DJ21"/>
<name>A0A3B1DJ21_9ZZZZ</name>
<evidence type="ECO:0000259" key="2">
    <source>
        <dbReference type="Pfam" id="PF13439"/>
    </source>
</evidence>
<feature type="domain" description="Glycosyltransferase subfamily 4-like N-terminal" evidence="2">
    <location>
        <begin position="15"/>
        <end position="178"/>
    </location>
</feature>
<dbReference type="GO" id="GO:0016758">
    <property type="term" value="F:hexosyltransferase activity"/>
    <property type="evidence" value="ECO:0007669"/>
    <property type="project" value="TreeGrafter"/>
</dbReference>
<reference evidence="3" key="1">
    <citation type="submission" date="2018-06" db="EMBL/GenBank/DDBJ databases">
        <authorList>
            <person name="Zhirakovskaya E."/>
        </authorList>
    </citation>
    <scope>NUCLEOTIDE SEQUENCE</scope>
</reference>